<proteinExistence type="predicted"/>
<evidence type="ECO:0000256" key="1">
    <source>
        <dbReference type="ARBA" id="ARBA00022898"/>
    </source>
</evidence>
<dbReference type="Gene3D" id="3.90.1150.10">
    <property type="entry name" value="Aspartate Aminotransferase, domain 1"/>
    <property type="match status" value="1"/>
</dbReference>
<evidence type="ECO:0000259" key="2">
    <source>
        <dbReference type="Pfam" id="PF00266"/>
    </source>
</evidence>
<dbReference type="EMBL" id="DMVW01000048">
    <property type="protein sequence ID" value="HAR51184.1"/>
    <property type="molecule type" value="Genomic_DNA"/>
</dbReference>
<dbReference type="InterPro" id="IPR015422">
    <property type="entry name" value="PyrdxlP-dep_Trfase_small"/>
</dbReference>
<comment type="caution">
    <text evidence="3">The sequence shown here is derived from an EMBL/GenBank/DDBJ whole genome shotgun (WGS) entry which is preliminary data.</text>
</comment>
<dbReference type="Gene3D" id="3.40.640.10">
    <property type="entry name" value="Type I PLP-dependent aspartate aminotransferase-like (Major domain)"/>
    <property type="match status" value="1"/>
</dbReference>
<gene>
    <name evidence="3" type="ORF">DCS45_04805</name>
</gene>
<organism evidence="3 4">
    <name type="scientific">Roseovarius nubinhibens</name>
    <dbReference type="NCBI Taxonomy" id="314263"/>
    <lineage>
        <taxon>Bacteria</taxon>
        <taxon>Pseudomonadati</taxon>
        <taxon>Pseudomonadota</taxon>
        <taxon>Alphaproteobacteria</taxon>
        <taxon>Rhodobacterales</taxon>
        <taxon>Roseobacteraceae</taxon>
        <taxon>Roseovarius</taxon>
    </lineage>
</organism>
<evidence type="ECO:0000313" key="3">
    <source>
        <dbReference type="EMBL" id="HAR51184.1"/>
    </source>
</evidence>
<dbReference type="PANTHER" id="PTHR43586">
    <property type="entry name" value="CYSTEINE DESULFURASE"/>
    <property type="match status" value="1"/>
</dbReference>
<reference evidence="3 4" key="1">
    <citation type="journal article" date="2018" name="Nat. Biotechnol.">
        <title>A standardized bacterial taxonomy based on genome phylogeny substantially revises the tree of life.</title>
        <authorList>
            <person name="Parks D.H."/>
            <person name="Chuvochina M."/>
            <person name="Waite D.W."/>
            <person name="Rinke C."/>
            <person name="Skarshewski A."/>
            <person name="Chaumeil P.A."/>
            <person name="Hugenholtz P."/>
        </authorList>
    </citation>
    <scope>NUCLEOTIDE SEQUENCE [LARGE SCALE GENOMIC DNA]</scope>
    <source>
        <strain evidence="3">UBA9169</strain>
    </source>
</reference>
<dbReference type="InterPro" id="IPR015421">
    <property type="entry name" value="PyrdxlP-dep_Trfase_major"/>
</dbReference>
<dbReference type="Pfam" id="PF00266">
    <property type="entry name" value="Aminotran_5"/>
    <property type="match status" value="1"/>
</dbReference>
<sequence length="408" mass="44397">MAMLDIEYVRGQFPAFDEPSLKGQAFFENAGGSYTCRPVIERLTRFYHARKVQPYAPYEASRLGGAEMDEARARLAGLLGVGEDELSFGPSTTANTYVLARAFAGFMEKGEAIIVTNQDHEANSGPWRRLAEEGFEIREWKMNPETGHLDPDDLDDLLDEKVRLVCFPHCSNVVGEENPVVEITARAHAAGAFVCVDGVSYAPHGFCNVGMMGPDIYLFSAYKTYGPHQGIMVMRRELARQLPNQAHYFNAESLTKKFTPAGPDHAQIAACAGMADYIDALAEHHGIAGDAASRCDGVHQLMRDHEAALLQPLLDGVKGRNAVRLLGPDQAERRAPTVALALSHMKGEAAAEQLAARGIMAGGGDFYAVRALEALGIDPGHGVLRLSFVHYTSRDEVDALLNALDDIL</sequence>
<protein>
    <submittedName>
        <fullName evidence="3">Nitrogen fixation protein NifS</fullName>
    </submittedName>
</protein>
<dbReference type="RefSeq" id="WP_339854742.1">
    <property type="nucleotide sequence ID" value="NZ_CAXAXR010000012.1"/>
</dbReference>
<dbReference type="InterPro" id="IPR000192">
    <property type="entry name" value="Aminotrans_V_dom"/>
</dbReference>
<name>A0A348W9H2_9RHOB</name>
<feature type="domain" description="Aminotransferase class V" evidence="2">
    <location>
        <begin position="26"/>
        <end position="400"/>
    </location>
</feature>
<dbReference type="Proteomes" id="UP000264719">
    <property type="component" value="Unassembled WGS sequence"/>
</dbReference>
<dbReference type="PANTHER" id="PTHR43586:SF21">
    <property type="entry name" value="PYRIDOXAL PHOSPHATE (PLP)-DEPENDENT ASPARTATE AMINOTRANSFERASE SUPERFAMILY"/>
    <property type="match status" value="1"/>
</dbReference>
<dbReference type="SUPFAM" id="SSF53383">
    <property type="entry name" value="PLP-dependent transferases"/>
    <property type="match status" value="1"/>
</dbReference>
<accession>A0A348W9H2</accession>
<dbReference type="InterPro" id="IPR015424">
    <property type="entry name" value="PyrdxlP-dep_Trfase"/>
</dbReference>
<evidence type="ECO:0000313" key="4">
    <source>
        <dbReference type="Proteomes" id="UP000264719"/>
    </source>
</evidence>
<dbReference type="AlphaFoldDB" id="A0A348W9H2"/>
<keyword evidence="1" id="KW-0663">Pyridoxal phosphate</keyword>